<dbReference type="OrthoDB" id="981154at2759"/>
<dbReference type="EMBL" id="JACGCM010000262">
    <property type="protein sequence ID" value="KAF6174512.1"/>
    <property type="molecule type" value="Genomic_DNA"/>
</dbReference>
<accession>A0A7J7P5G3</accession>
<gene>
    <name evidence="3" type="ORF">GIB67_004706</name>
</gene>
<reference evidence="3 4" key="1">
    <citation type="journal article" date="2020" name="IScience">
        <title>Genome Sequencing of the Endangered Kingdonia uniflora (Circaeasteraceae, Ranunculales) Reveals Potential Mechanisms of Evolutionary Specialization.</title>
        <authorList>
            <person name="Sun Y."/>
            <person name="Deng T."/>
            <person name="Zhang A."/>
            <person name="Moore M.J."/>
            <person name="Landis J.B."/>
            <person name="Lin N."/>
            <person name="Zhang H."/>
            <person name="Zhang X."/>
            <person name="Huang J."/>
            <person name="Zhang X."/>
            <person name="Sun H."/>
            <person name="Wang H."/>
        </authorList>
    </citation>
    <scope>NUCLEOTIDE SEQUENCE [LARGE SCALE GENOMIC DNA]</scope>
    <source>
        <strain evidence="3">TB1705</strain>
        <tissue evidence="3">Leaf</tissue>
    </source>
</reference>
<organism evidence="3 4">
    <name type="scientific">Kingdonia uniflora</name>
    <dbReference type="NCBI Taxonomy" id="39325"/>
    <lineage>
        <taxon>Eukaryota</taxon>
        <taxon>Viridiplantae</taxon>
        <taxon>Streptophyta</taxon>
        <taxon>Embryophyta</taxon>
        <taxon>Tracheophyta</taxon>
        <taxon>Spermatophyta</taxon>
        <taxon>Magnoliopsida</taxon>
        <taxon>Ranunculales</taxon>
        <taxon>Circaeasteraceae</taxon>
        <taxon>Kingdonia</taxon>
    </lineage>
</organism>
<feature type="region of interest" description="Disordered" evidence="1">
    <location>
        <begin position="30"/>
        <end position="49"/>
    </location>
</feature>
<evidence type="ECO:0000259" key="2">
    <source>
        <dbReference type="Pfam" id="PF10536"/>
    </source>
</evidence>
<feature type="domain" description="Aminotransferase-like plant mobile" evidence="2">
    <location>
        <begin position="106"/>
        <end position="215"/>
    </location>
</feature>
<dbReference type="Proteomes" id="UP000541444">
    <property type="component" value="Unassembled WGS sequence"/>
</dbReference>
<evidence type="ECO:0000256" key="1">
    <source>
        <dbReference type="SAM" id="MobiDB-lite"/>
    </source>
</evidence>
<dbReference type="AlphaFoldDB" id="A0A7J7P5G3"/>
<name>A0A7J7P5G3_9MAGN</name>
<comment type="caution">
    <text evidence="3">The sequence shown here is derived from an EMBL/GenBank/DDBJ whole genome shotgun (WGS) entry which is preliminary data.</text>
</comment>
<dbReference type="Pfam" id="PF10536">
    <property type="entry name" value="PMD"/>
    <property type="match status" value="1"/>
</dbReference>
<dbReference type="InterPro" id="IPR019557">
    <property type="entry name" value="AminoTfrase-like_pln_mobile"/>
</dbReference>
<keyword evidence="4" id="KW-1185">Reference proteome</keyword>
<protein>
    <recommendedName>
        <fullName evidence="2">Aminotransferase-like plant mobile domain-containing protein</fullName>
    </recommendedName>
</protein>
<proteinExistence type="predicted"/>
<evidence type="ECO:0000313" key="4">
    <source>
        <dbReference type="Proteomes" id="UP000541444"/>
    </source>
</evidence>
<evidence type="ECO:0000313" key="3">
    <source>
        <dbReference type="EMBL" id="KAF6174512.1"/>
    </source>
</evidence>
<sequence>MSPTASNRRKIELAREGELLTYKRKRKTIDPSTVVPPNTVDTANKGVSEPVSSTESAQAAFGAQAESVQADLNAFKSLKAGGAGNSLSLRKPKEYYAYKLEKVLSNDVSARYLYLFGKDKVEKKWSWGSAVLAYMYYNLGAASRDDGKQFACCTTLIESWIFAHFPKFARIPKEMDSDAYEHCTCWKWDVSITDRYGGITLFKFREALDNYKLEDLAVLQSHQPVPDTTLAKKYEDLLAAHEDVKKKLIAKEDFIMNWTSKYKKEATRYTEDTNHLKLVHAEEMMKSLEANNSEWVCYIPNSCTHLRLLCVIHGLKK</sequence>